<keyword evidence="5" id="KW-0808">Transferase</keyword>
<evidence type="ECO:0000256" key="1">
    <source>
        <dbReference type="ARBA" id="ARBA00000085"/>
    </source>
</evidence>
<dbReference type="EC" id="2.7.13.3" evidence="3"/>
<comment type="subcellular location">
    <subcellularLocation>
        <location evidence="2">Membrane</location>
        <topology evidence="2">Multi-pass membrane protein</topology>
    </subcellularLocation>
</comment>
<dbReference type="InterPro" id="IPR036890">
    <property type="entry name" value="HATPase_C_sf"/>
</dbReference>
<gene>
    <name evidence="14" type="ORF">RFH51_13400</name>
</gene>
<dbReference type="PROSITE" id="PS50109">
    <property type="entry name" value="HIS_KIN"/>
    <property type="match status" value="1"/>
</dbReference>
<evidence type="ECO:0000256" key="9">
    <source>
        <dbReference type="ARBA" id="ARBA00022840"/>
    </source>
</evidence>
<evidence type="ECO:0000256" key="6">
    <source>
        <dbReference type="ARBA" id="ARBA00022692"/>
    </source>
</evidence>
<evidence type="ECO:0000313" key="14">
    <source>
        <dbReference type="EMBL" id="MDQ9072451.1"/>
    </source>
</evidence>
<dbReference type="InterPro" id="IPR050428">
    <property type="entry name" value="TCS_sensor_his_kinase"/>
</dbReference>
<evidence type="ECO:0000256" key="5">
    <source>
        <dbReference type="ARBA" id="ARBA00022679"/>
    </source>
</evidence>
<dbReference type="Gene3D" id="1.10.287.130">
    <property type="match status" value="1"/>
</dbReference>
<name>A0AAW8JMD6_9GAMM</name>
<dbReference type="InterPro" id="IPR005467">
    <property type="entry name" value="His_kinase_dom"/>
</dbReference>
<feature type="transmembrane region" description="Helical" evidence="12">
    <location>
        <begin position="12"/>
        <end position="30"/>
    </location>
</feature>
<keyword evidence="10 12" id="KW-1133">Transmembrane helix</keyword>
<dbReference type="GO" id="GO:0005524">
    <property type="term" value="F:ATP binding"/>
    <property type="evidence" value="ECO:0007669"/>
    <property type="project" value="UniProtKB-KW"/>
</dbReference>
<dbReference type="AlphaFoldDB" id="A0AAW8JMD6"/>
<evidence type="ECO:0000256" key="4">
    <source>
        <dbReference type="ARBA" id="ARBA00022553"/>
    </source>
</evidence>
<comment type="catalytic activity">
    <reaction evidence="1">
        <text>ATP + protein L-histidine = ADP + protein N-phospho-L-histidine.</text>
        <dbReference type="EC" id="2.7.13.3"/>
    </reaction>
</comment>
<evidence type="ECO:0000313" key="15">
    <source>
        <dbReference type="Proteomes" id="UP001243195"/>
    </source>
</evidence>
<evidence type="ECO:0000256" key="2">
    <source>
        <dbReference type="ARBA" id="ARBA00004141"/>
    </source>
</evidence>
<dbReference type="GO" id="GO:0005886">
    <property type="term" value="C:plasma membrane"/>
    <property type="evidence" value="ECO:0007669"/>
    <property type="project" value="TreeGrafter"/>
</dbReference>
<keyword evidence="4" id="KW-0597">Phosphoprotein</keyword>
<dbReference type="SUPFAM" id="SSF47384">
    <property type="entry name" value="Homodimeric domain of signal transducing histidine kinase"/>
    <property type="match status" value="1"/>
</dbReference>
<dbReference type="Pfam" id="PF02518">
    <property type="entry name" value="HATPase_c"/>
    <property type="match status" value="1"/>
</dbReference>
<evidence type="ECO:0000259" key="13">
    <source>
        <dbReference type="PROSITE" id="PS50109"/>
    </source>
</evidence>
<dbReference type="GO" id="GO:0000155">
    <property type="term" value="F:phosphorelay sensor kinase activity"/>
    <property type="evidence" value="ECO:0007669"/>
    <property type="project" value="InterPro"/>
</dbReference>
<keyword evidence="11" id="KW-0902">Two-component regulatory system</keyword>
<dbReference type="InterPro" id="IPR003661">
    <property type="entry name" value="HisK_dim/P_dom"/>
</dbReference>
<dbReference type="SUPFAM" id="SSF55874">
    <property type="entry name" value="ATPase domain of HSP90 chaperone/DNA topoisomerase II/histidine kinase"/>
    <property type="match status" value="1"/>
</dbReference>
<organism evidence="14 15">
    <name type="scientific">Acinetobacter gerneri</name>
    <dbReference type="NCBI Taxonomy" id="202952"/>
    <lineage>
        <taxon>Bacteria</taxon>
        <taxon>Pseudomonadati</taxon>
        <taxon>Pseudomonadota</taxon>
        <taxon>Gammaproteobacteria</taxon>
        <taxon>Moraxellales</taxon>
        <taxon>Moraxellaceae</taxon>
        <taxon>Acinetobacter</taxon>
    </lineage>
</organism>
<protein>
    <recommendedName>
        <fullName evidence="3">histidine kinase</fullName>
        <ecNumber evidence="3">2.7.13.3</ecNumber>
    </recommendedName>
</protein>
<accession>A0AAW8JMD6</accession>
<evidence type="ECO:0000256" key="12">
    <source>
        <dbReference type="SAM" id="Phobius"/>
    </source>
</evidence>
<dbReference type="InterPro" id="IPR003594">
    <property type="entry name" value="HATPase_dom"/>
</dbReference>
<comment type="caution">
    <text evidence="14">The sequence shown here is derived from an EMBL/GenBank/DDBJ whole genome shotgun (WGS) entry which is preliminary data.</text>
</comment>
<dbReference type="CDD" id="cd00082">
    <property type="entry name" value="HisKA"/>
    <property type="match status" value="1"/>
</dbReference>
<dbReference type="RefSeq" id="WP_308956854.1">
    <property type="nucleotide sequence ID" value="NZ_JAVICY010000023.1"/>
</dbReference>
<proteinExistence type="predicted"/>
<feature type="domain" description="Histidine kinase" evidence="13">
    <location>
        <begin position="245"/>
        <end position="454"/>
    </location>
</feature>
<dbReference type="PANTHER" id="PTHR45436:SF14">
    <property type="entry name" value="SENSOR PROTEIN QSEC"/>
    <property type="match status" value="1"/>
</dbReference>
<dbReference type="SMART" id="SM00388">
    <property type="entry name" value="HisKA"/>
    <property type="match status" value="1"/>
</dbReference>
<feature type="transmembrane region" description="Helical" evidence="12">
    <location>
        <begin position="159"/>
        <end position="178"/>
    </location>
</feature>
<keyword evidence="7" id="KW-0547">Nucleotide-binding</keyword>
<keyword evidence="9 14" id="KW-0067">ATP-binding</keyword>
<keyword evidence="12" id="KW-0472">Membrane</keyword>
<keyword evidence="8" id="KW-0418">Kinase</keyword>
<dbReference type="SMART" id="SM00387">
    <property type="entry name" value="HATPase_c"/>
    <property type="match status" value="1"/>
</dbReference>
<evidence type="ECO:0000256" key="10">
    <source>
        <dbReference type="ARBA" id="ARBA00022989"/>
    </source>
</evidence>
<evidence type="ECO:0000256" key="8">
    <source>
        <dbReference type="ARBA" id="ARBA00022777"/>
    </source>
</evidence>
<dbReference type="Pfam" id="PF00512">
    <property type="entry name" value="HisKA"/>
    <property type="match status" value="1"/>
</dbReference>
<sequence length="455" mass="52262">MKNYSLKWRLVLGIVGTFIVVWAVAFAWLYNNLENKMSETLDERLSASAHMVARLLNQIPSNELLESARPIVNETDQQNLIACEVSFFSADISLEKQIVARTRGAPNELSDRPIGFSTWTDHNQNVWRSYVLKKQHLRVVSAEKVEVREKLLVEILQSVLYPLILTLIICILLILWVIRVEFKPVDDMTKALIIYKNKHDKELEYLTHRSLKSMPKEIQPFIENILQLVERLQLSLENEKNFSAYAAHELRSPLTAIKTNVQLSKMLAEQNVNHQNLVECLNDAEINISRYQNLLEQLLVLSQTEHQKDKKIGKIDLNFELNQVIDQLKLIYADIENRVVVDWESLGSVMIADDAIQIILRNIIENALKHAETSQVKIYQKNHKLYVQDFGKGMSKDDLKNAGQRFWRKSSQGQGYGLGLALCKVLMQQNNYQMLLESGLGQGLTVILDFNPVNA</sequence>
<dbReference type="InterPro" id="IPR036097">
    <property type="entry name" value="HisK_dim/P_sf"/>
</dbReference>
<dbReference type="PANTHER" id="PTHR45436">
    <property type="entry name" value="SENSOR HISTIDINE KINASE YKOH"/>
    <property type="match status" value="1"/>
</dbReference>
<reference evidence="14" key="1">
    <citation type="submission" date="2023-08" db="EMBL/GenBank/DDBJ databases">
        <title>Emergence of clinically-relevant ST2 carbapenem-resistant Acinetobacter baumannii strains in hospital sewages in Zhejiang, East of China.</title>
        <authorList>
            <person name="Kaichao C."/>
            <person name="Zhang R."/>
        </authorList>
    </citation>
    <scope>NUCLEOTIDE SEQUENCE</scope>
    <source>
        <strain evidence="14">M-SY-60</strain>
    </source>
</reference>
<evidence type="ECO:0000256" key="11">
    <source>
        <dbReference type="ARBA" id="ARBA00023012"/>
    </source>
</evidence>
<dbReference type="Gene3D" id="3.30.565.10">
    <property type="entry name" value="Histidine kinase-like ATPase, C-terminal domain"/>
    <property type="match status" value="1"/>
</dbReference>
<dbReference type="Proteomes" id="UP001243195">
    <property type="component" value="Unassembled WGS sequence"/>
</dbReference>
<evidence type="ECO:0000256" key="3">
    <source>
        <dbReference type="ARBA" id="ARBA00012438"/>
    </source>
</evidence>
<dbReference type="EMBL" id="JAVIDA010000020">
    <property type="protein sequence ID" value="MDQ9072451.1"/>
    <property type="molecule type" value="Genomic_DNA"/>
</dbReference>
<evidence type="ECO:0000256" key="7">
    <source>
        <dbReference type="ARBA" id="ARBA00022741"/>
    </source>
</evidence>
<keyword evidence="6 12" id="KW-0812">Transmembrane</keyword>